<gene>
    <name evidence="2" type="ORF">ACFYTF_19730</name>
</gene>
<protein>
    <submittedName>
        <fullName evidence="2">NAD(P)H-binding protein</fullName>
    </submittedName>
</protein>
<dbReference type="SUPFAM" id="SSF51735">
    <property type="entry name" value="NAD(P)-binding Rossmann-fold domains"/>
    <property type="match status" value="1"/>
</dbReference>
<dbReference type="PANTHER" id="PTHR43162">
    <property type="match status" value="1"/>
</dbReference>
<comment type="caution">
    <text evidence="2">The sequence shown here is derived from an EMBL/GenBank/DDBJ whole genome shotgun (WGS) entry which is preliminary data.</text>
</comment>
<dbReference type="Proteomes" id="UP001601444">
    <property type="component" value="Unassembled WGS sequence"/>
</dbReference>
<organism evidence="2 3">
    <name type="scientific">Nocardia thailandica</name>
    <dbReference type="NCBI Taxonomy" id="257275"/>
    <lineage>
        <taxon>Bacteria</taxon>
        <taxon>Bacillati</taxon>
        <taxon>Actinomycetota</taxon>
        <taxon>Actinomycetes</taxon>
        <taxon>Mycobacteriales</taxon>
        <taxon>Nocardiaceae</taxon>
        <taxon>Nocardia</taxon>
    </lineage>
</organism>
<reference evidence="2 3" key="1">
    <citation type="submission" date="2024-10" db="EMBL/GenBank/DDBJ databases">
        <title>The Natural Products Discovery Center: Release of the First 8490 Sequenced Strains for Exploring Actinobacteria Biosynthetic Diversity.</title>
        <authorList>
            <person name="Kalkreuter E."/>
            <person name="Kautsar S.A."/>
            <person name="Yang D."/>
            <person name="Bader C.D."/>
            <person name="Teijaro C.N."/>
            <person name="Fluegel L."/>
            <person name="Davis C.M."/>
            <person name="Simpson J.R."/>
            <person name="Lauterbach L."/>
            <person name="Steele A.D."/>
            <person name="Gui C."/>
            <person name="Meng S."/>
            <person name="Li G."/>
            <person name="Viehrig K."/>
            <person name="Ye F."/>
            <person name="Su P."/>
            <person name="Kiefer A.F."/>
            <person name="Nichols A."/>
            <person name="Cepeda A.J."/>
            <person name="Yan W."/>
            <person name="Fan B."/>
            <person name="Jiang Y."/>
            <person name="Adhikari A."/>
            <person name="Zheng C.-J."/>
            <person name="Schuster L."/>
            <person name="Cowan T.M."/>
            <person name="Smanski M.J."/>
            <person name="Chevrette M.G."/>
            <person name="De Carvalho L.P.S."/>
            <person name="Shen B."/>
        </authorList>
    </citation>
    <scope>NUCLEOTIDE SEQUENCE [LARGE SCALE GENOMIC DNA]</scope>
    <source>
        <strain evidence="2 3">NPDC004045</strain>
    </source>
</reference>
<proteinExistence type="predicted"/>
<evidence type="ECO:0000259" key="1">
    <source>
        <dbReference type="Pfam" id="PF13460"/>
    </source>
</evidence>
<dbReference type="Gene3D" id="3.90.25.10">
    <property type="entry name" value="UDP-galactose 4-epimerase, domain 1"/>
    <property type="match status" value="1"/>
</dbReference>
<name>A0ABW6PRL3_9NOCA</name>
<dbReference type="Gene3D" id="3.40.50.720">
    <property type="entry name" value="NAD(P)-binding Rossmann-like Domain"/>
    <property type="match status" value="1"/>
</dbReference>
<dbReference type="PANTHER" id="PTHR43162:SF1">
    <property type="entry name" value="PRESTALK A DIFFERENTIATION PROTEIN A"/>
    <property type="match status" value="1"/>
</dbReference>
<dbReference type="Pfam" id="PF13460">
    <property type="entry name" value="NAD_binding_10"/>
    <property type="match status" value="1"/>
</dbReference>
<dbReference type="InterPro" id="IPR016040">
    <property type="entry name" value="NAD(P)-bd_dom"/>
</dbReference>
<dbReference type="EMBL" id="JBIAMX010000012">
    <property type="protein sequence ID" value="MFF0545065.1"/>
    <property type="molecule type" value="Genomic_DNA"/>
</dbReference>
<sequence>MTILVTGATANIGRRVVDHLLAAGATGVRALTTDPRRAALPADVEVVTGYLRRPDSLPAAFAGVERVYLAPTPDTIEEVLAAAVRAGVRHVVDLSGEPESWWGTVSTAVEASGIAFTHLWPADFMENTLFWSRQIADTGAVREPRPDAASAPVAMDDIAAVAATALLSDDHLGRAYPLAGPEVLRRDELVEQLARALGRPIPCLPATRDEAVAAFAPAMGDRAAWYVDNVLLGFDPDPDLLPLTAVADITGAPATTFARWAADNAGRFTVPAPAS</sequence>
<dbReference type="InterPro" id="IPR036291">
    <property type="entry name" value="NAD(P)-bd_dom_sf"/>
</dbReference>
<accession>A0ABW6PRL3</accession>
<dbReference type="RefSeq" id="WP_387701560.1">
    <property type="nucleotide sequence ID" value="NZ_JBIAMX010000012.1"/>
</dbReference>
<evidence type="ECO:0000313" key="2">
    <source>
        <dbReference type="EMBL" id="MFF0545065.1"/>
    </source>
</evidence>
<keyword evidence="3" id="KW-1185">Reference proteome</keyword>
<feature type="domain" description="NAD(P)-binding" evidence="1">
    <location>
        <begin position="7"/>
        <end position="94"/>
    </location>
</feature>
<evidence type="ECO:0000313" key="3">
    <source>
        <dbReference type="Proteomes" id="UP001601444"/>
    </source>
</evidence>
<dbReference type="InterPro" id="IPR051604">
    <property type="entry name" value="Ergot_Alk_Oxidoreductase"/>
</dbReference>